<dbReference type="SUPFAM" id="SSF48179">
    <property type="entry name" value="6-phosphogluconate dehydrogenase C-terminal domain-like"/>
    <property type="match status" value="1"/>
</dbReference>
<dbReference type="InterPro" id="IPR013328">
    <property type="entry name" value="6PGD_dom2"/>
</dbReference>
<evidence type="ECO:0000313" key="15">
    <source>
        <dbReference type="Proteomes" id="UP000278006"/>
    </source>
</evidence>
<evidence type="ECO:0000256" key="5">
    <source>
        <dbReference type="ARBA" id="ARBA00022553"/>
    </source>
</evidence>
<protein>
    <recommendedName>
        <fullName evidence="9">L-gulonate 3-dehydrogenase</fullName>
        <ecNumber evidence="8">1.1.1.45</ecNumber>
    </recommendedName>
    <alternativeName>
        <fullName evidence="9">L-gulonate 3-dehydrogenase</fullName>
    </alternativeName>
</protein>
<feature type="binding site" evidence="11">
    <location>
        <position position="139"/>
    </location>
    <ligand>
        <name>NAD(+)</name>
        <dbReference type="ChEBI" id="CHEBI:57540"/>
    </ligand>
</feature>
<dbReference type="PANTHER" id="PTHR48075">
    <property type="entry name" value="3-HYDROXYACYL-COA DEHYDROGENASE FAMILY PROTEIN"/>
    <property type="match status" value="1"/>
</dbReference>
<dbReference type="Gene3D" id="3.40.50.720">
    <property type="entry name" value="NAD(P)-binding Rossmann-like Domain"/>
    <property type="match status" value="1"/>
</dbReference>
<dbReference type="GO" id="GO:0005737">
    <property type="term" value="C:cytoplasm"/>
    <property type="evidence" value="ECO:0007669"/>
    <property type="project" value="UniProtKB-SubCell"/>
</dbReference>
<dbReference type="InterPro" id="IPR022694">
    <property type="entry name" value="3-OHacyl-CoA_DH"/>
</dbReference>
<evidence type="ECO:0000256" key="11">
    <source>
        <dbReference type="PIRSR" id="PIRSR000105-2"/>
    </source>
</evidence>
<dbReference type="Pfam" id="PF00725">
    <property type="entry name" value="3HCDH"/>
    <property type="match status" value="1"/>
</dbReference>
<evidence type="ECO:0000256" key="7">
    <source>
        <dbReference type="ARBA" id="ARBA00023027"/>
    </source>
</evidence>
<comment type="similarity">
    <text evidence="2">Belongs to the 3-hydroxyacyl-CoA dehydrogenase family.</text>
</comment>
<dbReference type="EC" id="1.1.1.45" evidence="8"/>
<gene>
    <name evidence="14" type="ORF">D8I35_08295</name>
</gene>
<dbReference type="GO" id="GO:0006631">
    <property type="term" value="P:fatty acid metabolic process"/>
    <property type="evidence" value="ECO:0007669"/>
    <property type="project" value="InterPro"/>
</dbReference>
<dbReference type="EMBL" id="RDQO01000002">
    <property type="protein sequence ID" value="RMX06514.1"/>
    <property type="molecule type" value="Genomic_DNA"/>
</dbReference>
<evidence type="ECO:0000256" key="4">
    <source>
        <dbReference type="ARBA" id="ARBA00022490"/>
    </source>
</evidence>
<dbReference type="AlphaFoldDB" id="A0A3M6QU05"/>
<feature type="binding site" evidence="11">
    <location>
        <position position="43"/>
    </location>
    <ligand>
        <name>NAD(+)</name>
        <dbReference type="ChEBI" id="CHEBI:57540"/>
    </ligand>
</feature>
<dbReference type="Pfam" id="PF02737">
    <property type="entry name" value="3HCDH_N"/>
    <property type="match status" value="1"/>
</dbReference>
<sequence length="341" mass="36555">MRQPPVAGPSGAGGLVGVIGAGRMGRSIGVAFALAGTDFLLMDLRQRTDEAWRKLEAEVASDLQAMLARLCRLGRLDAVGAAEALRRIRLLRATEVAAALPAVDVLFEAVPETMEAKREALGFAGAHLPEQALVASTSSTMLAGELATLVPHPERFLNAHWLNPAYLIPLVEVSPHAATAGAVLERLLAVLRQAGKQPVVCHDRPGYIVPRLQVLIMNEAARMIEDGTASAADIDVAIRYGFGIRYASMGVAEFVDFGGLDILYHASAYLADRLADSRYASPPIVQAKMQRGELGIKTGQGLYAWNAEQAEQFQQEALERMVRLLDAQQVDTGTALPRPCG</sequence>
<dbReference type="OrthoDB" id="5287258at2"/>
<dbReference type="InterPro" id="IPR006108">
    <property type="entry name" value="3HC_DH_C"/>
</dbReference>
<evidence type="ECO:0000259" key="12">
    <source>
        <dbReference type="Pfam" id="PF00725"/>
    </source>
</evidence>
<evidence type="ECO:0000256" key="9">
    <source>
        <dbReference type="ARBA" id="ARBA00042709"/>
    </source>
</evidence>
<keyword evidence="15" id="KW-1185">Reference proteome</keyword>
<evidence type="ECO:0000256" key="3">
    <source>
        <dbReference type="ARBA" id="ARBA00011738"/>
    </source>
</evidence>
<feature type="binding site" evidence="11">
    <location>
        <position position="117"/>
    </location>
    <ligand>
        <name>NAD(+)</name>
        <dbReference type="ChEBI" id="CHEBI:57540"/>
    </ligand>
</feature>
<dbReference type="PIRSF" id="PIRSF000105">
    <property type="entry name" value="HCDH"/>
    <property type="match status" value="1"/>
</dbReference>
<evidence type="ECO:0000256" key="8">
    <source>
        <dbReference type="ARBA" id="ARBA00038962"/>
    </source>
</evidence>
<evidence type="ECO:0000313" key="14">
    <source>
        <dbReference type="EMBL" id="RMX06514.1"/>
    </source>
</evidence>
<evidence type="ECO:0000256" key="1">
    <source>
        <dbReference type="ARBA" id="ARBA00004496"/>
    </source>
</evidence>
<feature type="binding site" evidence="11">
    <location>
        <position position="297"/>
    </location>
    <ligand>
        <name>NAD(+)</name>
        <dbReference type="ChEBI" id="CHEBI:57540"/>
    </ligand>
</feature>
<feature type="domain" description="3-hydroxyacyl-CoA dehydrogenase C-terminal" evidence="12">
    <location>
        <begin position="206"/>
        <end position="305"/>
    </location>
</feature>
<feature type="binding site" evidence="11">
    <location>
        <position position="112"/>
    </location>
    <ligand>
        <name>NAD(+)</name>
        <dbReference type="ChEBI" id="CHEBI:57540"/>
    </ligand>
</feature>
<dbReference type="InterPro" id="IPR006176">
    <property type="entry name" value="3-OHacyl-CoA_DH_NAD-bd"/>
</dbReference>
<accession>A0A3M6QU05</accession>
<organism evidence="14 15">
    <name type="scientific">Corticibacter populi</name>
    <dbReference type="NCBI Taxonomy" id="1550736"/>
    <lineage>
        <taxon>Bacteria</taxon>
        <taxon>Pseudomonadati</taxon>
        <taxon>Pseudomonadota</taxon>
        <taxon>Betaproteobacteria</taxon>
        <taxon>Burkholderiales</taxon>
        <taxon>Comamonadaceae</taxon>
        <taxon>Corticibacter</taxon>
    </lineage>
</organism>
<evidence type="ECO:0000256" key="2">
    <source>
        <dbReference type="ARBA" id="ARBA00009463"/>
    </source>
</evidence>
<dbReference type="SUPFAM" id="SSF51735">
    <property type="entry name" value="NAD(P)-binding Rossmann-fold domains"/>
    <property type="match status" value="1"/>
</dbReference>
<keyword evidence="7 11" id="KW-0520">NAD</keyword>
<proteinExistence type="inferred from homology"/>
<comment type="subcellular location">
    <subcellularLocation>
        <location evidence="1">Cytoplasm</location>
    </subcellularLocation>
</comment>
<evidence type="ECO:0000259" key="13">
    <source>
        <dbReference type="Pfam" id="PF02737"/>
    </source>
</evidence>
<comment type="subunit">
    <text evidence="3">Homodimer.</text>
</comment>
<evidence type="ECO:0000256" key="6">
    <source>
        <dbReference type="ARBA" id="ARBA00023002"/>
    </source>
</evidence>
<dbReference type="Gene3D" id="1.10.1040.10">
    <property type="entry name" value="N-(1-d-carboxylethyl)-l-norvaline Dehydrogenase, domain 2"/>
    <property type="match status" value="1"/>
</dbReference>
<feature type="site" description="Important for catalytic activity" evidence="10">
    <location>
        <position position="160"/>
    </location>
</feature>
<keyword evidence="6" id="KW-0560">Oxidoreductase</keyword>
<evidence type="ECO:0000256" key="10">
    <source>
        <dbReference type="PIRSR" id="PIRSR000105-1"/>
    </source>
</evidence>
<feature type="binding site" evidence="11">
    <location>
        <begin position="20"/>
        <end position="25"/>
    </location>
    <ligand>
        <name>NAD(+)</name>
        <dbReference type="ChEBI" id="CHEBI:57540"/>
    </ligand>
</feature>
<keyword evidence="5" id="KW-0597">Phosphoprotein</keyword>
<comment type="caution">
    <text evidence="14">The sequence shown here is derived from an EMBL/GenBank/DDBJ whole genome shotgun (WGS) entry which is preliminary data.</text>
</comment>
<dbReference type="GO" id="GO:0070403">
    <property type="term" value="F:NAD+ binding"/>
    <property type="evidence" value="ECO:0007669"/>
    <property type="project" value="InterPro"/>
</dbReference>
<reference evidence="14 15" key="1">
    <citation type="submission" date="2018-10" db="EMBL/GenBank/DDBJ databases">
        <title>Draft genome of Cortibacter populi DSM10536.</title>
        <authorList>
            <person name="Bernier A.-M."/>
            <person name="Bernard K."/>
        </authorList>
    </citation>
    <scope>NUCLEOTIDE SEQUENCE [LARGE SCALE GENOMIC DNA]</scope>
    <source>
        <strain evidence="14 15">DSM 105136</strain>
    </source>
</reference>
<feature type="binding site" evidence="11">
    <location>
        <position position="163"/>
    </location>
    <ligand>
        <name>NAD(+)</name>
        <dbReference type="ChEBI" id="CHEBI:57540"/>
    </ligand>
</feature>
<dbReference type="InterPro" id="IPR036291">
    <property type="entry name" value="NAD(P)-bd_dom_sf"/>
</dbReference>
<dbReference type="GO" id="GO:0050104">
    <property type="term" value="F:L-gulonate 3-dehydrogenase activity"/>
    <property type="evidence" value="ECO:0007669"/>
    <property type="project" value="UniProtKB-EC"/>
</dbReference>
<dbReference type="Proteomes" id="UP000278006">
    <property type="component" value="Unassembled WGS sequence"/>
</dbReference>
<dbReference type="InterPro" id="IPR008927">
    <property type="entry name" value="6-PGluconate_DH-like_C_sf"/>
</dbReference>
<dbReference type="PANTHER" id="PTHR48075:SF1">
    <property type="entry name" value="LAMBDA-CRYSTALLIN HOMOLOG"/>
    <property type="match status" value="1"/>
</dbReference>
<feature type="domain" description="3-hydroxyacyl-CoA dehydrogenase NAD binding" evidence="13">
    <location>
        <begin position="16"/>
        <end position="203"/>
    </location>
</feature>
<name>A0A3M6QU05_9BURK</name>
<keyword evidence="4" id="KW-0963">Cytoplasm</keyword>